<feature type="domain" description="RsdA/BaiN/AoA(So)-like Rossmann fold-like" evidence="4">
    <location>
        <begin position="6"/>
        <end position="387"/>
    </location>
</feature>
<evidence type="ECO:0000256" key="1">
    <source>
        <dbReference type="ARBA" id="ARBA00001974"/>
    </source>
</evidence>
<name>A0ABZ2XSE4_9RHOB</name>
<evidence type="ECO:0000256" key="3">
    <source>
        <dbReference type="ARBA" id="ARBA00022827"/>
    </source>
</evidence>
<dbReference type="SUPFAM" id="SSF51905">
    <property type="entry name" value="FAD/NAD(P)-binding domain"/>
    <property type="match status" value="1"/>
</dbReference>
<comment type="cofactor">
    <cofactor evidence="1">
        <name>FAD</name>
        <dbReference type="ChEBI" id="CHEBI:57692"/>
    </cofactor>
</comment>
<reference evidence="6 7" key="1">
    <citation type="submission" date="2023-04" db="EMBL/GenBank/DDBJ databases">
        <title>Complete genome sequence of Alisedimentitalea scapharcae.</title>
        <authorList>
            <person name="Rong J.-C."/>
            <person name="Yi M.-L."/>
            <person name="Zhao Q."/>
        </authorList>
    </citation>
    <scope>NUCLEOTIDE SEQUENCE [LARGE SCALE GENOMIC DNA]</scope>
    <source>
        <strain evidence="6 7">KCTC 42119</strain>
    </source>
</reference>
<organism evidence="6 7">
    <name type="scientific">Aliisedimentitalea scapharcae</name>
    <dbReference type="NCBI Taxonomy" id="1524259"/>
    <lineage>
        <taxon>Bacteria</taxon>
        <taxon>Pseudomonadati</taxon>
        <taxon>Pseudomonadota</taxon>
        <taxon>Alphaproteobacteria</taxon>
        <taxon>Rhodobacterales</taxon>
        <taxon>Roseobacteraceae</taxon>
        <taxon>Aliisedimentitalea</taxon>
    </lineage>
</organism>
<dbReference type="InterPro" id="IPR023166">
    <property type="entry name" value="BaiN-like_dom_sf"/>
</dbReference>
<dbReference type="Gene3D" id="1.10.8.260">
    <property type="entry name" value="HI0933 insert domain-like"/>
    <property type="match status" value="1"/>
</dbReference>
<dbReference type="InterPro" id="IPR055178">
    <property type="entry name" value="RsdA/BaiN/AoA(So)-like_dom"/>
</dbReference>
<dbReference type="PRINTS" id="PR00368">
    <property type="entry name" value="FADPNR"/>
</dbReference>
<dbReference type="Pfam" id="PF03486">
    <property type="entry name" value="HI0933_like"/>
    <property type="match status" value="1"/>
</dbReference>
<feature type="domain" description="RsdA/BaiN/AoA(So)-like insert" evidence="5">
    <location>
        <begin position="193"/>
        <end position="335"/>
    </location>
</feature>
<evidence type="ECO:0000313" key="7">
    <source>
        <dbReference type="Proteomes" id="UP001623232"/>
    </source>
</evidence>
<accession>A0ABZ2XSE4</accession>
<evidence type="ECO:0000313" key="6">
    <source>
        <dbReference type="EMBL" id="WZK88842.1"/>
    </source>
</evidence>
<dbReference type="EMBL" id="CP123584">
    <property type="protein sequence ID" value="WZK88842.1"/>
    <property type="molecule type" value="Genomic_DNA"/>
</dbReference>
<keyword evidence="3" id="KW-0274">FAD</keyword>
<proteinExistence type="predicted"/>
<dbReference type="NCBIfam" id="TIGR00275">
    <property type="entry name" value="aminoacetone oxidase family FAD-binding enzyme"/>
    <property type="match status" value="1"/>
</dbReference>
<keyword evidence="7" id="KW-1185">Reference proteome</keyword>
<evidence type="ECO:0000259" key="4">
    <source>
        <dbReference type="Pfam" id="PF03486"/>
    </source>
</evidence>
<dbReference type="InterPro" id="IPR057661">
    <property type="entry name" value="RsdA/BaiN/AoA(So)_Rossmann"/>
</dbReference>
<evidence type="ECO:0000256" key="2">
    <source>
        <dbReference type="ARBA" id="ARBA00022630"/>
    </source>
</evidence>
<dbReference type="InterPro" id="IPR022460">
    <property type="entry name" value="Flavoprotein_PP4765"/>
</dbReference>
<protein>
    <submittedName>
        <fullName evidence="6">TIGR03862 family flavoprotein</fullName>
    </submittedName>
</protein>
<dbReference type="NCBIfam" id="TIGR03862">
    <property type="entry name" value="flavo_PP4765"/>
    <property type="match status" value="1"/>
</dbReference>
<dbReference type="PANTHER" id="PTHR42887">
    <property type="entry name" value="OS12G0638800 PROTEIN"/>
    <property type="match status" value="1"/>
</dbReference>
<sequence>MQAHFDAVVIGAGPAGLMAAGEIAAAGHRVLVAEAKPSVARKLLMAGKSGLNLTKDEPLSQFLTAYREASSWLSPVISAFDAQAIQDWAQALGQDTFVGSTGRVFPKVMKASPLVRAWMAQLTNLNVDVRTRWQWTGWDGDALCFDTPDGAQQVSATATVLALGGASWSRLGSDGSWAQILADRGVGLAPFAPANAALCVNWSPHMTPHFGGALKSMRWTAGDLTSRGEVTLSRHGLEGGGLYSLTPTLRQGADLMVDLLPDLSVEVLESRLSKKPAKLRLAHWLRNGLRLPPAKVALFFEMTKGADLPRSQWVATVKSLSICHQGLRPMDEAISTAGGVKQAALDDGLMLRELPGVFCAGEMLDWEAPTGGYLLTACFATGRWSGRAAAEWISR</sequence>
<dbReference type="InterPro" id="IPR036188">
    <property type="entry name" value="FAD/NAD-bd_sf"/>
</dbReference>
<dbReference type="Proteomes" id="UP001623232">
    <property type="component" value="Chromosome"/>
</dbReference>
<dbReference type="Gene3D" id="2.40.30.10">
    <property type="entry name" value="Translation factors"/>
    <property type="match status" value="1"/>
</dbReference>
<dbReference type="Gene3D" id="3.50.50.60">
    <property type="entry name" value="FAD/NAD(P)-binding domain"/>
    <property type="match status" value="1"/>
</dbReference>
<evidence type="ECO:0000259" key="5">
    <source>
        <dbReference type="Pfam" id="PF22780"/>
    </source>
</evidence>
<dbReference type="Pfam" id="PF22780">
    <property type="entry name" value="HI0933_like_1st"/>
    <property type="match status" value="1"/>
</dbReference>
<dbReference type="SUPFAM" id="SSF160996">
    <property type="entry name" value="HI0933 insert domain-like"/>
    <property type="match status" value="1"/>
</dbReference>
<keyword evidence="2" id="KW-0285">Flavoprotein</keyword>
<dbReference type="RefSeq" id="WP_406646510.1">
    <property type="nucleotide sequence ID" value="NZ_CP123584.1"/>
</dbReference>
<dbReference type="InterPro" id="IPR004792">
    <property type="entry name" value="BaiN-like"/>
</dbReference>
<gene>
    <name evidence="6" type="ORF">QEZ52_19945</name>
</gene>
<dbReference type="PANTHER" id="PTHR42887:SF1">
    <property type="entry name" value="BLR3961 PROTEIN"/>
    <property type="match status" value="1"/>
</dbReference>